<dbReference type="OrthoDB" id="882175at2"/>
<name>A0A418R400_9BACT</name>
<accession>A0A418R400</accession>
<organism evidence="1 2">
    <name type="scientific">Hymenobacter rubripertinctus</name>
    <dbReference type="NCBI Taxonomy" id="2029981"/>
    <lineage>
        <taxon>Bacteria</taxon>
        <taxon>Pseudomonadati</taxon>
        <taxon>Bacteroidota</taxon>
        <taxon>Cytophagia</taxon>
        <taxon>Cytophagales</taxon>
        <taxon>Hymenobacteraceae</taxon>
        <taxon>Hymenobacter</taxon>
    </lineage>
</organism>
<sequence length="159" mass="17339">MLPPPERRLQTLAAVLQVPESFPATAWLCAPPRLIGWQPESPAAVLITAAPGQAVPSPPGLVRTLFMDEVQLLISRLLLQVPGATAALRVQTLHRYKNHDEFPALTSQPDELALHLADAVRAGSLPAHQALAHFRRYFSHFTLEAARHILTQAMLRGGA</sequence>
<reference evidence="1 2" key="2">
    <citation type="submission" date="2019-01" db="EMBL/GenBank/DDBJ databases">
        <title>Hymenobacter humicola sp. nov., isolated from soils in Antarctica.</title>
        <authorList>
            <person name="Sedlacek I."/>
            <person name="Holochova P."/>
            <person name="Kralova S."/>
            <person name="Pantucek R."/>
            <person name="Stankova E."/>
            <person name="Vrbovska V."/>
            <person name="Kristofova L."/>
            <person name="Svec P."/>
            <person name="Busse H.-J."/>
        </authorList>
    </citation>
    <scope>NUCLEOTIDE SEQUENCE [LARGE SCALE GENOMIC DNA]</scope>
    <source>
        <strain evidence="1 2">CCM 8852</strain>
    </source>
</reference>
<proteinExistence type="predicted"/>
<dbReference type="EMBL" id="QYCN01000006">
    <property type="protein sequence ID" value="RIY12168.1"/>
    <property type="molecule type" value="Genomic_DNA"/>
</dbReference>
<reference evidence="1 2" key="1">
    <citation type="submission" date="2018-09" db="EMBL/GenBank/DDBJ databases">
        <authorList>
            <person name="Zeman M."/>
            <person name="Pardy F."/>
        </authorList>
    </citation>
    <scope>NUCLEOTIDE SEQUENCE [LARGE SCALE GENOMIC DNA]</scope>
    <source>
        <strain evidence="1 2">CCM 8852</strain>
    </source>
</reference>
<keyword evidence="2" id="KW-1185">Reference proteome</keyword>
<dbReference type="RefSeq" id="WP_119654850.1">
    <property type="nucleotide sequence ID" value="NZ_JBHUOI010000041.1"/>
</dbReference>
<dbReference type="AlphaFoldDB" id="A0A418R400"/>
<gene>
    <name evidence="1" type="ORF">D0T11_05870</name>
</gene>
<evidence type="ECO:0000313" key="1">
    <source>
        <dbReference type="EMBL" id="RIY12168.1"/>
    </source>
</evidence>
<comment type="caution">
    <text evidence="1">The sequence shown here is derived from an EMBL/GenBank/DDBJ whole genome shotgun (WGS) entry which is preliminary data.</text>
</comment>
<evidence type="ECO:0000313" key="2">
    <source>
        <dbReference type="Proteomes" id="UP000284250"/>
    </source>
</evidence>
<dbReference type="Proteomes" id="UP000284250">
    <property type="component" value="Unassembled WGS sequence"/>
</dbReference>
<protein>
    <submittedName>
        <fullName evidence="1">Uncharacterized protein</fullName>
    </submittedName>
</protein>